<evidence type="ECO:0000256" key="15">
    <source>
        <dbReference type="HAMAP-Rule" id="MF_00521"/>
    </source>
</evidence>
<dbReference type="InterPro" id="IPR000719">
    <property type="entry name" value="Prot_kinase_dom"/>
</dbReference>
<dbReference type="RefSeq" id="WP_102487727.1">
    <property type="nucleotide sequence ID" value="NZ_CAWNTD010000135.1"/>
</dbReference>
<organism evidence="17 18">
    <name type="scientific">Vibrio splendidus</name>
    <dbReference type="NCBI Taxonomy" id="29497"/>
    <lineage>
        <taxon>Bacteria</taxon>
        <taxon>Pseudomonadati</taxon>
        <taxon>Pseudomonadota</taxon>
        <taxon>Gammaproteobacteria</taxon>
        <taxon>Vibrionales</taxon>
        <taxon>Vibrionaceae</taxon>
        <taxon>Vibrio</taxon>
    </lineage>
</organism>
<dbReference type="Gene3D" id="1.10.510.10">
    <property type="entry name" value="Transferase(Phosphotransferase) domain 1"/>
    <property type="match status" value="1"/>
</dbReference>
<comment type="subcellular location">
    <subcellularLocation>
        <location evidence="1 15">Cell inner membrane</location>
        <topology evidence="1 15">Peripheral membrane protein</topology>
        <orientation evidence="1 15">Cytoplasmic side</orientation>
    </subcellularLocation>
</comment>
<keyword evidence="18" id="KW-1185">Reference proteome</keyword>
<evidence type="ECO:0000256" key="5">
    <source>
        <dbReference type="ARBA" id="ARBA00022475"/>
    </source>
</evidence>
<evidence type="ECO:0000256" key="8">
    <source>
        <dbReference type="ARBA" id="ARBA00022741"/>
    </source>
</evidence>
<dbReference type="Pfam" id="PF06293">
    <property type="entry name" value="Kdo"/>
    <property type="match status" value="1"/>
</dbReference>
<comment type="pathway">
    <text evidence="2 15">Bacterial outer membrane biogenesis; LPS core biosynthesis.</text>
</comment>
<evidence type="ECO:0000256" key="3">
    <source>
        <dbReference type="ARBA" id="ARBA00010327"/>
    </source>
</evidence>
<gene>
    <name evidence="15" type="primary">kdkA</name>
    <name evidence="17" type="ORF">ACED33_08585</name>
</gene>
<evidence type="ECO:0000313" key="18">
    <source>
        <dbReference type="Proteomes" id="UP001569200"/>
    </source>
</evidence>
<evidence type="ECO:0000256" key="4">
    <source>
        <dbReference type="ARBA" id="ARBA00011988"/>
    </source>
</evidence>
<dbReference type="PROSITE" id="PS50011">
    <property type="entry name" value="PROTEIN_KINASE_DOM"/>
    <property type="match status" value="1"/>
</dbReference>
<proteinExistence type="inferred from homology"/>
<keyword evidence="9 15" id="KW-0418">Kinase</keyword>
<comment type="catalytic activity">
    <reaction evidence="14 15">
        <text>an alpha-Kdo-(2-&gt;6)-lipid IVA + ATP = a 4-O-phospho-alpha-Kdo-(2-&gt;6)-lipid IVA + ADP + H(+)</text>
        <dbReference type="Rhea" id="RHEA:74271"/>
        <dbReference type="ChEBI" id="CHEBI:15378"/>
        <dbReference type="ChEBI" id="CHEBI:30616"/>
        <dbReference type="ChEBI" id="CHEBI:176428"/>
        <dbReference type="ChEBI" id="CHEBI:193140"/>
        <dbReference type="ChEBI" id="CHEBI:456216"/>
        <dbReference type="EC" id="2.7.1.166"/>
    </reaction>
</comment>
<evidence type="ECO:0000256" key="9">
    <source>
        <dbReference type="ARBA" id="ARBA00022777"/>
    </source>
</evidence>
<evidence type="ECO:0000256" key="11">
    <source>
        <dbReference type="ARBA" id="ARBA00022985"/>
    </source>
</evidence>
<evidence type="ECO:0000259" key="16">
    <source>
        <dbReference type="PROSITE" id="PS50011"/>
    </source>
</evidence>
<dbReference type="InterPro" id="IPR011009">
    <property type="entry name" value="Kinase-like_dom_sf"/>
</dbReference>
<evidence type="ECO:0000256" key="2">
    <source>
        <dbReference type="ARBA" id="ARBA00004713"/>
    </source>
</evidence>
<accession>A0ABV4LSA6</accession>
<keyword evidence="6 15" id="KW-0997">Cell inner membrane</keyword>
<sequence>MQTLRLDNQIIWFDQTVIDEKQVKFAFDADYWREKSCIVGSALGRGTTWFVQLDSAQAALRHYRRGGLFSKLIEDSYWFNGEENTRSFQELTLLNYLRESNVHVPRPIAARVVKSGFTYRADLLSEKVADARDLVAILKEKPLTKTMYQKIGNEIRKMHAAQVNHTDLNIHNILIDGADKVWIIDFDKCYQQQGDTWKQDNWSRLKRSFEKERLKNDIFWTSTEFSQMTNDKVNVDD</sequence>
<reference evidence="17 18" key="1">
    <citation type="submission" date="2024-06" db="EMBL/GenBank/DDBJ databases">
        <authorList>
            <person name="Steensen K."/>
            <person name="Seneca J."/>
            <person name="Bartlau N."/>
            <person name="Yu A.X."/>
            <person name="Polz M.F."/>
        </authorList>
    </citation>
    <scope>NUCLEOTIDE SEQUENCE [LARGE SCALE GENOMIC DNA]</scope>
    <source>
        <strain evidence="17 18">1F145</strain>
    </source>
</reference>
<comment type="function">
    <text evidence="15">Catalyzes the ATP-dependent phosphorylation of the 3-deoxy-D-manno-octulosonic acid (Kdo) residue in Kdo-lipid IV(A) at the 4-OH position.</text>
</comment>
<evidence type="ECO:0000256" key="13">
    <source>
        <dbReference type="ARBA" id="ARBA00029511"/>
    </source>
</evidence>
<evidence type="ECO:0000256" key="14">
    <source>
        <dbReference type="ARBA" id="ARBA00034417"/>
    </source>
</evidence>
<evidence type="ECO:0000256" key="10">
    <source>
        <dbReference type="ARBA" id="ARBA00022840"/>
    </source>
</evidence>
<keyword evidence="11 15" id="KW-0448">Lipopolysaccharide biosynthesis</keyword>
<keyword evidence="8 15" id="KW-0547">Nucleotide-binding</keyword>
<comment type="caution">
    <text evidence="17">The sequence shown here is derived from an EMBL/GenBank/DDBJ whole genome shotgun (WGS) entry which is preliminary data.</text>
</comment>
<keyword evidence="10 15" id="KW-0067">ATP-binding</keyword>
<feature type="active site" evidence="15">
    <location>
        <position position="167"/>
    </location>
</feature>
<feature type="domain" description="Protein kinase" evidence="16">
    <location>
        <begin position="37"/>
        <end position="237"/>
    </location>
</feature>
<dbReference type="InterPro" id="IPR022826">
    <property type="entry name" value="KDO_kinase"/>
</dbReference>
<evidence type="ECO:0000256" key="12">
    <source>
        <dbReference type="ARBA" id="ARBA00023136"/>
    </source>
</evidence>
<evidence type="ECO:0000256" key="6">
    <source>
        <dbReference type="ARBA" id="ARBA00022519"/>
    </source>
</evidence>
<evidence type="ECO:0000256" key="1">
    <source>
        <dbReference type="ARBA" id="ARBA00004515"/>
    </source>
</evidence>
<keyword evidence="5 15" id="KW-1003">Cell membrane</keyword>
<dbReference type="HAMAP" id="MF_00521">
    <property type="entry name" value="KDO_kinase"/>
    <property type="match status" value="1"/>
</dbReference>
<evidence type="ECO:0000313" key="17">
    <source>
        <dbReference type="EMBL" id="MEZ8180729.1"/>
    </source>
</evidence>
<name>A0ABV4LSA6_VIBSP</name>
<dbReference type="EC" id="2.7.1.166" evidence="4 15"/>
<dbReference type="Proteomes" id="UP001569200">
    <property type="component" value="Unassembled WGS sequence"/>
</dbReference>
<keyword evidence="12 15" id="KW-0472">Membrane</keyword>
<protein>
    <recommendedName>
        <fullName evidence="13 15">3-deoxy-D-manno-octulosonic acid kinase</fullName>
        <shortName evidence="15">Kdo kinase</shortName>
        <ecNumber evidence="4 15">2.7.1.166</ecNumber>
    </recommendedName>
</protein>
<dbReference type="NCBIfam" id="NF002475">
    <property type="entry name" value="PRK01723.1"/>
    <property type="match status" value="1"/>
</dbReference>
<keyword evidence="7 15" id="KW-0808">Transferase</keyword>
<dbReference type="EMBL" id="JBGOOW010000006">
    <property type="protein sequence ID" value="MEZ8180729.1"/>
    <property type="molecule type" value="Genomic_DNA"/>
</dbReference>
<evidence type="ECO:0000256" key="7">
    <source>
        <dbReference type="ARBA" id="ARBA00022679"/>
    </source>
</evidence>
<dbReference type="SUPFAM" id="SSF56112">
    <property type="entry name" value="Protein kinase-like (PK-like)"/>
    <property type="match status" value="1"/>
</dbReference>
<comment type="similarity">
    <text evidence="3 15">Belongs to the protein kinase superfamily. KdkA/RfaP family.</text>
</comment>
<dbReference type="GO" id="GO:0016301">
    <property type="term" value="F:kinase activity"/>
    <property type="evidence" value="ECO:0007669"/>
    <property type="project" value="UniProtKB-KW"/>
</dbReference>